<keyword evidence="5" id="KW-0175">Coiled coil</keyword>
<evidence type="ECO:0000313" key="8">
    <source>
        <dbReference type="EMBL" id="CAK9323510.1"/>
    </source>
</evidence>
<feature type="region of interest" description="Disordered" evidence="6">
    <location>
        <begin position="1012"/>
        <end position="1059"/>
    </location>
</feature>
<feature type="compositionally biased region" description="Basic and acidic residues" evidence="6">
    <location>
        <begin position="85"/>
        <end position="104"/>
    </location>
</feature>
<accession>A0ABP0YXP4</accession>
<feature type="compositionally biased region" description="Polar residues" evidence="6">
    <location>
        <begin position="236"/>
        <end position="249"/>
    </location>
</feature>
<feature type="region of interest" description="Disordered" evidence="6">
    <location>
        <begin position="349"/>
        <end position="371"/>
    </location>
</feature>
<feature type="domain" description="GTD-binding" evidence="7">
    <location>
        <begin position="820"/>
        <end position="918"/>
    </location>
</feature>
<evidence type="ECO:0000256" key="3">
    <source>
        <dbReference type="ARBA" id="ARBA00022989"/>
    </source>
</evidence>
<keyword evidence="4" id="KW-0472">Membrane</keyword>
<feature type="compositionally biased region" description="Basic and acidic residues" evidence="6">
    <location>
        <begin position="1035"/>
        <end position="1053"/>
    </location>
</feature>
<feature type="region of interest" description="Disordered" evidence="6">
    <location>
        <begin position="1"/>
        <end position="21"/>
    </location>
</feature>
<keyword evidence="3" id="KW-1133">Transmembrane helix</keyword>
<protein>
    <recommendedName>
        <fullName evidence="7">GTD-binding domain-containing protein</fullName>
    </recommendedName>
</protein>
<keyword evidence="2" id="KW-0812">Transmembrane</keyword>
<feature type="compositionally biased region" description="Polar residues" evidence="6">
    <location>
        <begin position="200"/>
        <end position="209"/>
    </location>
</feature>
<feature type="compositionally biased region" description="Polar residues" evidence="6">
    <location>
        <begin position="38"/>
        <end position="47"/>
    </location>
</feature>
<evidence type="ECO:0000259" key="7">
    <source>
        <dbReference type="PROSITE" id="PS51775"/>
    </source>
</evidence>
<feature type="compositionally biased region" description="Basic and acidic residues" evidence="6">
    <location>
        <begin position="251"/>
        <end position="269"/>
    </location>
</feature>
<dbReference type="Proteomes" id="UP001642487">
    <property type="component" value="Chromosome 6"/>
</dbReference>
<evidence type="ECO:0000313" key="9">
    <source>
        <dbReference type="Proteomes" id="UP001642487"/>
    </source>
</evidence>
<evidence type="ECO:0000256" key="5">
    <source>
        <dbReference type="SAM" id="Coils"/>
    </source>
</evidence>
<feature type="compositionally biased region" description="Basic and acidic residues" evidence="6">
    <location>
        <begin position="52"/>
        <end position="75"/>
    </location>
</feature>
<feature type="compositionally biased region" description="Polar residues" evidence="6">
    <location>
        <begin position="272"/>
        <end position="298"/>
    </location>
</feature>
<feature type="compositionally biased region" description="Polar residues" evidence="6">
    <location>
        <begin position="349"/>
        <end position="362"/>
    </location>
</feature>
<feature type="coiled-coil region" evidence="5">
    <location>
        <begin position="883"/>
        <end position="920"/>
    </location>
</feature>
<dbReference type="Pfam" id="PF04576">
    <property type="entry name" value="Zein-binding"/>
    <property type="match status" value="1"/>
</dbReference>
<dbReference type="PANTHER" id="PTHR31448:SF32">
    <property type="entry name" value="MYOSIN-BINDING PROTEIN 1"/>
    <property type="match status" value="1"/>
</dbReference>
<evidence type="ECO:0000256" key="4">
    <source>
        <dbReference type="ARBA" id="ARBA00023136"/>
    </source>
</evidence>
<sequence>MEKRELTDSPNQESTLSCCPQLVTLHQDPQVVGKLMTSEETGTNNMGIASPIEHEDHSTSINTKVEECPKIDEVVNKSSSGKTNDGTDHSSDSESSESDKEHEVNLATRRALASSSGNTNDDLDHNSDSESSKSDNEQKVNFASRQPSKSSSANTNDDSNHNTEETGTNNMGIASPIEHGDHSTLINTKGEECPKIDVVTNESSSGKTNDGTDHNSDSESSSESSESDEEHEVNLATRQALGSSSGNTNDDLDHNSDSESSKSDKEHKVNFASRQPLESSSGNTNNDSNHNCDSVSSDNGKEHEVNFATRQPLEKEADIVSNDMKQPPLISVSVKECLKIDEVVHESAIKNTNDGMDHNSTNKSSKSSKEQEVFNFTVDQPLDKEIDTVTNDLKQSPTVNITIEECPKIDGVAYVSANRNTHNDMDHNSVSEFESDKEREVSNFAIGQSFEKEIDIITDDLKQTPLINTTVEECSKTDVLAYEFSINNINDDMVSVNESTKSDKEHEILNFSIGQSLEKETHQVTNDLKQPPLISTTIEECTKTDEVANESAIKNTKDDMDNINNSTEGDKEHEIFNFSKGRSLENEADVVANDLKHSQLISTTVEECSKTDEVAYEFTIKNINDDMDRVSESVESDKGHASFSFSLGQSSEKETDLVNDDLKQSLLISTTTEKCSTAEEVVYESGIMNTNDNIDHTSIDEVTYGSAIMNSNDDMDHNSVSESSVNDKQQEVFNFTTEKPSKTELDIVTNDMEQFPLQENPAELVNRPFSDDEGHNFSISYDDLQEDFASRFIPTFHRSVSMESVESQDGSNVSEIEGESIVDRLKRQVEYDKKCINSLYKELEEERSASEVAASQAMAMITRLQEEKAAMHMEALHYLRMMEEQAEYDVEALEKANELLNEKERDIQDLEAELEYYRSNYMVNTIAETEHEKSDGANEENITAENESVEHHEYNGNYSFKSTMAESSKGSYRSFNNQNSSLEFEDEKAYIQLCLKSLEDKINKVFTNGLLARVPNSTDNGEEVNPEQKEEESIDAERSQRNNEDNGPSKHIDQNNCNGTVTREGELVDADKNGHFSSDENFYDVKSQISFANKREEVDFFALEHKISDLTGKLEALQAGYDFLEHSLNSLRYGEEGLQFAQDIVHQLQELCKFGIILDRQPGS</sequence>
<dbReference type="InterPro" id="IPR039306">
    <property type="entry name" value="MYOB"/>
</dbReference>
<name>A0ABP0YXP4_9ROSI</name>
<evidence type="ECO:0000256" key="6">
    <source>
        <dbReference type="SAM" id="MobiDB-lite"/>
    </source>
</evidence>
<reference evidence="8 9" key="1">
    <citation type="submission" date="2024-03" db="EMBL/GenBank/DDBJ databases">
        <authorList>
            <person name="Gkanogiannis A."/>
            <person name="Becerra Lopez-Lavalle L."/>
        </authorList>
    </citation>
    <scope>NUCLEOTIDE SEQUENCE [LARGE SCALE GENOMIC DNA]</scope>
</reference>
<feature type="compositionally biased region" description="Acidic residues" evidence="6">
    <location>
        <begin position="1020"/>
        <end position="1034"/>
    </location>
</feature>
<feature type="compositionally biased region" description="Polar residues" evidence="6">
    <location>
        <begin position="141"/>
        <end position="157"/>
    </location>
</feature>
<dbReference type="EMBL" id="OZ021740">
    <property type="protein sequence ID" value="CAK9323510.1"/>
    <property type="molecule type" value="Genomic_DNA"/>
</dbReference>
<comment type="subcellular location">
    <subcellularLocation>
        <location evidence="1">Membrane</location>
        <topology evidence="1">Single-pass membrane protein</topology>
    </subcellularLocation>
</comment>
<keyword evidence="9" id="KW-1185">Reference proteome</keyword>
<dbReference type="InterPro" id="IPR007656">
    <property type="entry name" value="GTD-bd"/>
</dbReference>
<evidence type="ECO:0000256" key="1">
    <source>
        <dbReference type="ARBA" id="ARBA00004167"/>
    </source>
</evidence>
<gene>
    <name evidence="8" type="ORF">CITCOLO1_LOCUS15695</name>
</gene>
<proteinExistence type="predicted"/>
<dbReference type="PROSITE" id="PS51775">
    <property type="entry name" value="GTD_BINDING"/>
    <property type="match status" value="1"/>
</dbReference>
<organism evidence="8 9">
    <name type="scientific">Citrullus colocynthis</name>
    <name type="common">colocynth</name>
    <dbReference type="NCBI Taxonomy" id="252529"/>
    <lineage>
        <taxon>Eukaryota</taxon>
        <taxon>Viridiplantae</taxon>
        <taxon>Streptophyta</taxon>
        <taxon>Embryophyta</taxon>
        <taxon>Tracheophyta</taxon>
        <taxon>Spermatophyta</taxon>
        <taxon>Magnoliopsida</taxon>
        <taxon>eudicotyledons</taxon>
        <taxon>Gunneridae</taxon>
        <taxon>Pentapetalae</taxon>
        <taxon>rosids</taxon>
        <taxon>fabids</taxon>
        <taxon>Cucurbitales</taxon>
        <taxon>Cucurbitaceae</taxon>
        <taxon>Benincaseae</taxon>
        <taxon>Citrullus</taxon>
    </lineage>
</organism>
<evidence type="ECO:0000256" key="2">
    <source>
        <dbReference type="ARBA" id="ARBA00022692"/>
    </source>
</evidence>
<feature type="region of interest" description="Disordered" evidence="6">
    <location>
        <begin position="36"/>
        <end position="321"/>
    </location>
</feature>
<feature type="compositionally biased region" description="Basic and acidic residues" evidence="6">
    <location>
        <begin position="122"/>
        <end position="138"/>
    </location>
</feature>
<dbReference type="PANTHER" id="PTHR31448">
    <property type="entry name" value="MYOSIN-BINDING PROTEIN 2"/>
    <property type="match status" value="1"/>
</dbReference>
<feature type="compositionally biased region" description="Polar residues" evidence="6">
    <location>
        <begin position="8"/>
        <end position="18"/>
    </location>
</feature>